<evidence type="ECO:0000256" key="2">
    <source>
        <dbReference type="ARBA" id="ARBA00007415"/>
    </source>
</evidence>
<keyword evidence="5 6" id="KW-0206">Cytoskeleton</keyword>
<dbReference type="FunFam" id="2.80.10.50:FF:000008">
    <property type="entry name" value="Fascin"/>
    <property type="match status" value="1"/>
</dbReference>
<dbReference type="OrthoDB" id="10259868at2759"/>
<dbReference type="CDD" id="cd23337">
    <property type="entry name" value="beta-trefoil_FSCN_rpt4"/>
    <property type="match status" value="1"/>
</dbReference>
<dbReference type="GO" id="GO:0051017">
    <property type="term" value="P:actin filament bundle assembly"/>
    <property type="evidence" value="ECO:0007669"/>
    <property type="project" value="TreeGrafter"/>
</dbReference>
<keyword evidence="4 6" id="KW-0009">Actin-binding</keyword>
<dbReference type="InterPro" id="IPR022768">
    <property type="entry name" value="Fascin-like_dom"/>
</dbReference>
<dbReference type="GO" id="GO:0030674">
    <property type="term" value="F:protein-macromolecule adaptor activity"/>
    <property type="evidence" value="ECO:0007669"/>
    <property type="project" value="InterPro"/>
</dbReference>
<dbReference type="CDD" id="cd23335">
    <property type="entry name" value="beta-trefoil_FSCN_rpt2"/>
    <property type="match status" value="1"/>
</dbReference>
<dbReference type="EMBL" id="RQTK01001087">
    <property type="protein sequence ID" value="RUS72279.1"/>
    <property type="molecule type" value="Genomic_DNA"/>
</dbReference>
<sequence>MSSNGVNGCHRAELQWKLGLINNTGKYLTAESFGFKINVSGATLKKKQTFILEQDLKEEVVYLRSHMGRYMSADKYGNVTCEAEEKEESEKFSVEYDKEGSGRWAFKNVAHGNYLSGKEDNFKCFAKTVTETELWVVQLSIHPQVNLKNVNRKRYAHLKDEELQVTEVIPWGQEALIILHFDNGKYALKTYDNRFLSRDGSLSSELTDDSRFTLEIRSGAASGLAFKDCTGTYLTAVGATATMKGRNKTVSKDELFLLEDSCPQVILTSLANNRKVSIRQGVDVTANQDEEEDTDREIFQMELVAPATEESPAKWAFRTVDNTYWNQENLGGIQATARDRENKNALFEVDWNGDGTIAVRAPNGKYVHSRQTGQLVGISDSAATEKEKFYVRIINRPLLLLKNEHGFVGLKAPGKTEVQCSRTMYEVIYVEASNDGHYFLKGVNNKYWRLNEDASIVADASTPEPFLLLPQGSSILTIKGPNGSFIKGEQNGIFRCIGQEIEPSMLWEY</sequence>
<comment type="subcellular location">
    <subcellularLocation>
        <location evidence="1 6">Cytoplasm</location>
        <location evidence="1 6">Cytoskeleton</location>
    </subcellularLocation>
</comment>
<dbReference type="GO" id="GO:0007163">
    <property type="term" value="P:establishment or maintenance of cell polarity"/>
    <property type="evidence" value="ECO:0007669"/>
    <property type="project" value="TreeGrafter"/>
</dbReference>
<evidence type="ECO:0000256" key="5">
    <source>
        <dbReference type="ARBA" id="ARBA00023212"/>
    </source>
</evidence>
<dbReference type="InterPro" id="IPR024703">
    <property type="entry name" value="Fascin_metazoans"/>
</dbReference>
<feature type="domain" description="Fascin-like" evidence="7">
    <location>
        <begin position="272"/>
        <end position="389"/>
    </location>
</feature>
<dbReference type="CDD" id="cd23334">
    <property type="entry name" value="beta-trefoil_FSCN_rpt1"/>
    <property type="match status" value="1"/>
</dbReference>
<evidence type="ECO:0000259" key="7">
    <source>
        <dbReference type="Pfam" id="PF06268"/>
    </source>
</evidence>
<dbReference type="FunFam" id="2.80.10.50:FF:000010">
    <property type="entry name" value="Fascin"/>
    <property type="match status" value="1"/>
</dbReference>
<dbReference type="CDD" id="cd23336">
    <property type="entry name" value="beta-trefoil_FSCN_rpt3"/>
    <property type="match status" value="1"/>
</dbReference>
<dbReference type="InterPro" id="IPR008999">
    <property type="entry name" value="Actin-crosslinking"/>
</dbReference>
<dbReference type="PIRSF" id="PIRSF005682">
    <property type="entry name" value="Fascin"/>
    <property type="match status" value="1"/>
</dbReference>
<evidence type="ECO:0000256" key="4">
    <source>
        <dbReference type="ARBA" id="ARBA00023203"/>
    </source>
</evidence>
<dbReference type="GO" id="GO:0015629">
    <property type="term" value="C:actin cytoskeleton"/>
    <property type="evidence" value="ECO:0007669"/>
    <property type="project" value="TreeGrafter"/>
</dbReference>
<dbReference type="STRING" id="188477.A0A433ST09"/>
<evidence type="ECO:0000313" key="9">
    <source>
        <dbReference type="Proteomes" id="UP000271974"/>
    </source>
</evidence>
<dbReference type="FunFam" id="2.80.10.50:FF:000015">
    <property type="entry name" value="Fascin"/>
    <property type="match status" value="1"/>
</dbReference>
<feature type="domain" description="Fascin-like" evidence="7">
    <location>
        <begin position="146"/>
        <end position="257"/>
    </location>
</feature>
<comment type="caution">
    <text evidence="8">The sequence shown here is derived from an EMBL/GenBank/DDBJ whole genome shotgun (WGS) entry which is preliminary data.</text>
</comment>
<reference evidence="8 9" key="1">
    <citation type="submission" date="2019-01" db="EMBL/GenBank/DDBJ databases">
        <title>A draft genome assembly of the solar-powered sea slug Elysia chlorotica.</title>
        <authorList>
            <person name="Cai H."/>
            <person name="Li Q."/>
            <person name="Fang X."/>
            <person name="Li J."/>
            <person name="Curtis N.E."/>
            <person name="Altenburger A."/>
            <person name="Shibata T."/>
            <person name="Feng M."/>
            <person name="Maeda T."/>
            <person name="Schwartz J.A."/>
            <person name="Shigenobu S."/>
            <person name="Lundholm N."/>
            <person name="Nishiyama T."/>
            <person name="Yang H."/>
            <person name="Hasebe M."/>
            <person name="Li S."/>
            <person name="Pierce S.K."/>
            <person name="Wang J."/>
        </authorList>
    </citation>
    <scope>NUCLEOTIDE SEQUENCE [LARGE SCALE GENOMIC DNA]</scope>
    <source>
        <strain evidence="8">EC2010</strain>
        <tissue evidence="8">Whole organism of an adult</tissue>
    </source>
</reference>
<gene>
    <name evidence="8" type="ORF">EGW08_019951</name>
</gene>
<dbReference type="PANTHER" id="PTHR10551">
    <property type="entry name" value="FASCIN"/>
    <property type="match status" value="1"/>
</dbReference>
<comment type="similarity">
    <text evidence="2 6">Belongs to the fascin family.</text>
</comment>
<dbReference type="Gene3D" id="2.80.10.50">
    <property type="match status" value="4"/>
</dbReference>
<dbReference type="GO" id="GO:0016477">
    <property type="term" value="P:cell migration"/>
    <property type="evidence" value="ECO:0007669"/>
    <property type="project" value="TreeGrafter"/>
</dbReference>
<evidence type="ECO:0000256" key="1">
    <source>
        <dbReference type="ARBA" id="ARBA00004245"/>
    </source>
</evidence>
<keyword evidence="3 6" id="KW-0963">Cytoplasm</keyword>
<dbReference type="Proteomes" id="UP000271974">
    <property type="component" value="Unassembled WGS sequence"/>
</dbReference>
<evidence type="ECO:0000256" key="3">
    <source>
        <dbReference type="ARBA" id="ARBA00022490"/>
    </source>
</evidence>
<proteinExistence type="inferred from homology"/>
<organism evidence="8 9">
    <name type="scientific">Elysia chlorotica</name>
    <name type="common">Eastern emerald elysia</name>
    <name type="synonym">Sea slug</name>
    <dbReference type="NCBI Taxonomy" id="188477"/>
    <lineage>
        <taxon>Eukaryota</taxon>
        <taxon>Metazoa</taxon>
        <taxon>Spiralia</taxon>
        <taxon>Lophotrochozoa</taxon>
        <taxon>Mollusca</taxon>
        <taxon>Gastropoda</taxon>
        <taxon>Heterobranchia</taxon>
        <taxon>Euthyneura</taxon>
        <taxon>Panpulmonata</taxon>
        <taxon>Sacoglossa</taxon>
        <taxon>Placobranchoidea</taxon>
        <taxon>Plakobranchidae</taxon>
        <taxon>Elysia</taxon>
    </lineage>
</organism>
<feature type="domain" description="Fascin-like" evidence="7">
    <location>
        <begin position="414"/>
        <end position="509"/>
    </location>
</feature>
<dbReference type="InterPro" id="IPR010431">
    <property type="entry name" value="Fascin"/>
</dbReference>
<dbReference type="PANTHER" id="PTHR10551:SF9">
    <property type="entry name" value="FASCIN-2"/>
    <property type="match status" value="1"/>
</dbReference>
<feature type="domain" description="Fascin-like" evidence="7">
    <location>
        <begin position="26"/>
        <end position="136"/>
    </location>
</feature>
<protein>
    <recommendedName>
        <fullName evidence="6">Fascin</fullName>
    </recommendedName>
</protein>
<name>A0A433ST09_ELYCH</name>
<keyword evidence="9" id="KW-1185">Reference proteome</keyword>
<dbReference type="Pfam" id="PF06268">
    <property type="entry name" value="Fascin"/>
    <property type="match status" value="4"/>
</dbReference>
<dbReference type="GO" id="GO:0051015">
    <property type="term" value="F:actin filament binding"/>
    <property type="evidence" value="ECO:0007669"/>
    <property type="project" value="InterPro"/>
</dbReference>
<evidence type="ECO:0000313" key="8">
    <source>
        <dbReference type="EMBL" id="RUS72279.1"/>
    </source>
</evidence>
<evidence type="ECO:0000256" key="6">
    <source>
        <dbReference type="PIRNR" id="PIRNR005682"/>
    </source>
</evidence>
<dbReference type="SUPFAM" id="SSF50405">
    <property type="entry name" value="Actin-crosslinking proteins"/>
    <property type="match status" value="4"/>
</dbReference>
<dbReference type="GO" id="GO:0005737">
    <property type="term" value="C:cytoplasm"/>
    <property type="evidence" value="ECO:0007669"/>
    <property type="project" value="TreeGrafter"/>
</dbReference>
<accession>A0A433ST09</accession>
<dbReference type="AlphaFoldDB" id="A0A433ST09"/>